<dbReference type="Pfam" id="PF13519">
    <property type="entry name" value="VWA_2"/>
    <property type="match status" value="1"/>
</dbReference>
<feature type="domain" description="Aerotolerance regulator N-terminal" evidence="2">
    <location>
        <begin position="1"/>
        <end position="78"/>
    </location>
</feature>
<comment type="caution">
    <text evidence="4">The sequence shown here is derived from an EMBL/GenBank/DDBJ whole genome shotgun (WGS) entry which is preliminary data.</text>
</comment>
<feature type="domain" description="VWFA" evidence="3">
    <location>
        <begin position="92"/>
        <end position="161"/>
    </location>
</feature>
<evidence type="ECO:0000256" key="1">
    <source>
        <dbReference type="SAM" id="Phobius"/>
    </source>
</evidence>
<dbReference type="InterPro" id="IPR036465">
    <property type="entry name" value="vWFA_dom_sf"/>
</dbReference>
<dbReference type="SUPFAM" id="SSF53300">
    <property type="entry name" value="vWA-like"/>
    <property type="match status" value="1"/>
</dbReference>
<organism evidence="4 5">
    <name type="scientific">Candidatus Ozemobacter sibiricus</name>
    <dbReference type="NCBI Taxonomy" id="2268124"/>
    <lineage>
        <taxon>Bacteria</taxon>
        <taxon>Candidatus Ozemobacteria</taxon>
        <taxon>Candidatus Ozemobacterales</taxon>
        <taxon>Candidatus Ozemobacteraceae</taxon>
        <taxon>Candidatus Ozemobacter</taxon>
    </lineage>
</organism>
<feature type="transmembrane region" description="Helical" evidence="1">
    <location>
        <begin position="59"/>
        <end position="83"/>
    </location>
</feature>
<reference evidence="4 5" key="1">
    <citation type="submission" date="2018-05" db="EMBL/GenBank/DDBJ databases">
        <title>A metagenomic window into the 2 km-deep terrestrial subsurface aquifer revealed taxonomically and functionally diverse microbial community comprising novel uncultured bacterial lineages.</title>
        <authorList>
            <person name="Kadnikov V.V."/>
            <person name="Mardanov A.V."/>
            <person name="Beletsky A.V."/>
            <person name="Banks D."/>
            <person name="Pimenov N.V."/>
            <person name="Frank Y.A."/>
            <person name="Karnachuk O.V."/>
            <person name="Ravin N.V."/>
        </authorList>
    </citation>
    <scope>NUCLEOTIDE SEQUENCE [LARGE SCALE GENOMIC DNA]</scope>
    <source>
        <strain evidence="4">BY5</strain>
    </source>
</reference>
<evidence type="ECO:0000313" key="5">
    <source>
        <dbReference type="Proteomes" id="UP000252355"/>
    </source>
</evidence>
<feature type="transmembrane region" description="Helical" evidence="1">
    <location>
        <begin position="549"/>
        <end position="567"/>
    </location>
</feature>
<evidence type="ECO:0000313" key="4">
    <source>
        <dbReference type="EMBL" id="RCK81496.1"/>
    </source>
</evidence>
<proteinExistence type="predicted"/>
<sequence>MTFLNPGFLAGLLLLGPVIALYFLKTRPRVQPVSSNRLWQIVVTRLNPNSFLQRFQQSLFLLLQIVAIGLAVLAAARPLIPWWSSGQAGRRIVILDVSASMQAQDLRPSRFAQARDRAVELCRSAGGEVALYTLGSTLTPVRRFTDAPAAAQAAAQLTSGHQATPSPERVLRLLRDLEGLSPDEIYLLTDTLELPMPRDFMPQTSIRVEIFGTDSANVALVGADLSLDEAGRFLEGTVAVFSAVPAAFEAGLSLEKADGTVTPLPPVRLPQPGLHTVTLPPLPVRQGILRLSTSVDRNRNPADDAWYFADPGRPPTVGLMAPRGSILHRLGRAMPLISFVPTDTASADPPLDALLALGSLPHDARRLPTAAFLPGPRPVQPGEILPWAGEHPLLAYTDWDAAPPSALRPGLLPGTPLIEAVGGILLAEETTLVAGRPVPHVWIGVAPDDPALQGNFFLPILLFNTLEYLLRDKFPRLAYPVGHAGLAALWRGQAPVIAGWHPLPGDAGRVVAINLQAPSEARLTPGRPQAPTSTQLAAQATRHLLGSPWPGLLSAALLVLLGEWWLFMRRN</sequence>
<dbReference type="Pfam" id="PF07584">
    <property type="entry name" value="BatA"/>
    <property type="match status" value="1"/>
</dbReference>
<dbReference type="PANTHER" id="PTHR37464:SF1">
    <property type="entry name" value="BLL2463 PROTEIN"/>
    <property type="match status" value="1"/>
</dbReference>
<dbReference type="InterPro" id="IPR024163">
    <property type="entry name" value="Aerotolerance_reg_N"/>
</dbReference>
<dbReference type="AlphaFoldDB" id="A0A367ZTW7"/>
<dbReference type="Gene3D" id="3.40.50.410">
    <property type="entry name" value="von Willebrand factor, type A domain"/>
    <property type="match status" value="1"/>
</dbReference>
<dbReference type="Proteomes" id="UP000252355">
    <property type="component" value="Unassembled WGS sequence"/>
</dbReference>
<evidence type="ECO:0000259" key="3">
    <source>
        <dbReference type="Pfam" id="PF13519"/>
    </source>
</evidence>
<evidence type="ECO:0000259" key="2">
    <source>
        <dbReference type="Pfam" id="PF07584"/>
    </source>
</evidence>
<name>A0A367ZTW7_9BACT</name>
<dbReference type="InterPro" id="IPR002035">
    <property type="entry name" value="VWF_A"/>
</dbReference>
<keyword evidence="1" id="KW-0812">Transmembrane</keyword>
<dbReference type="EMBL" id="QOQW01000001">
    <property type="protein sequence ID" value="RCK81496.1"/>
    <property type="molecule type" value="Genomic_DNA"/>
</dbReference>
<feature type="transmembrane region" description="Helical" evidence="1">
    <location>
        <begin position="6"/>
        <end position="24"/>
    </location>
</feature>
<gene>
    <name evidence="4" type="ORF">OZSIB_0630</name>
</gene>
<dbReference type="PANTHER" id="PTHR37464">
    <property type="entry name" value="BLL2463 PROTEIN"/>
    <property type="match status" value="1"/>
</dbReference>
<accession>A0A367ZTW7</accession>
<protein>
    <submittedName>
        <fullName evidence="4">Uncharacterized protein</fullName>
    </submittedName>
</protein>
<keyword evidence="1" id="KW-0472">Membrane</keyword>
<keyword evidence="1" id="KW-1133">Transmembrane helix</keyword>